<dbReference type="AlphaFoldDB" id="A0A645DDW5"/>
<comment type="caution">
    <text evidence="1">The sequence shown here is derived from an EMBL/GenBank/DDBJ whole genome shotgun (WGS) entry which is preliminary data.</text>
</comment>
<evidence type="ECO:0000313" key="1">
    <source>
        <dbReference type="EMBL" id="MPM87033.1"/>
    </source>
</evidence>
<name>A0A645DDW5_9ZZZZ</name>
<sequence length="85" mass="8866">MHAHQFLLQVVVAQAVTVVQLGRLVGALQLEPLVAQLRHPADGAAWCLGGVERADIVLATIHEIVGELAVEVLVRVGLEGEGGAS</sequence>
<dbReference type="EMBL" id="VSSQ01034944">
    <property type="protein sequence ID" value="MPM87033.1"/>
    <property type="molecule type" value="Genomic_DNA"/>
</dbReference>
<organism evidence="1">
    <name type="scientific">bioreactor metagenome</name>
    <dbReference type="NCBI Taxonomy" id="1076179"/>
    <lineage>
        <taxon>unclassified sequences</taxon>
        <taxon>metagenomes</taxon>
        <taxon>ecological metagenomes</taxon>
    </lineage>
</organism>
<reference evidence="1" key="1">
    <citation type="submission" date="2019-08" db="EMBL/GenBank/DDBJ databases">
        <authorList>
            <person name="Kucharzyk K."/>
            <person name="Murdoch R.W."/>
            <person name="Higgins S."/>
            <person name="Loffler F."/>
        </authorList>
    </citation>
    <scope>NUCLEOTIDE SEQUENCE</scope>
</reference>
<accession>A0A645DDW5</accession>
<proteinExistence type="predicted"/>
<gene>
    <name evidence="1" type="ORF">SDC9_134126</name>
</gene>
<protein>
    <submittedName>
        <fullName evidence="1">Uncharacterized protein</fullName>
    </submittedName>
</protein>